<sequence>MKKVVIRTDASTEIGSGHVIRCLTIAHLLKKHDIDVYFMMQEVPGNLIDYVAKQGFRNITTLESADLYIIDHYNIDEGWEQKLRVYTKKIMVIDDLANRSHDCDLLLDQNVVPQFETRYEGLISAHSVRLLGPSYLIMRDEFIKARQNMPDRTGKVKKILVFMGGTDPTDETSKILRALQETTTKFETIHVVVGNGNVHKEYIQAICTERGFYYHCQIDYMADLMLQVDFSIGAGGSTTWERCYVGLPSSSTIVADNQRIATEYAAELGAVWNIGWHENITVATYIDLLNKLSEDTSFLKQMSVKGLQLTASKGQPNPWLHEILEMIK</sequence>
<dbReference type="RefSeq" id="WP_269920494.1">
    <property type="nucleotide sequence ID" value="NZ_JAMKBI010000001.1"/>
</dbReference>
<feature type="binding site" evidence="2">
    <location>
        <position position="241"/>
    </location>
    <ligand>
        <name>substrate</name>
    </ligand>
</feature>
<keyword evidence="4" id="KW-1185">Reference proteome</keyword>
<organism evidence="3 4">
    <name type="scientific">Psychrobacillus psychrodurans</name>
    <dbReference type="NCBI Taxonomy" id="126157"/>
    <lineage>
        <taxon>Bacteria</taxon>
        <taxon>Bacillati</taxon>
        <taxon>Bacillota</taxon>
        <taxon>Bacilli</taxon>
        <taxon>Bacillales</taxon>
        <taxon>Bacillaceae</taxon>
        <taxon>Psychrobacillus</taxon>
    </lineage>
</organism>
<evidence type="ECO:0000256" key="2">
    <source>
        <dbReference type="PIRSR" id="PIRSR620023-2"/>
    </source>
</evidence>
<comment type="caution">
    <text evidence="3">The sequence shown here is derived from an EMBL/GenBank/DDBJ whole genome shotgun (WGS) entry which is preliminary data.</text>
</comment>
<dbReference type="AlphaFoldDB" id="A0A9X3L5P6"/>
<evidence type="ECO:0000313" key="4">
    <source>
        <dbReference type="Proteomes" id="UP001152172"/>
    </source>
</evidence>
<dbReference type="InterPro" id="IPR020023">
    <property type="entry name" value="PseG"/>
</dbReference>
<proteinExistence type="predicted"/>
<dbReference type="Gene3D" id="3.40.50.11190">
    <property type="match status" value="1"/>
</dbReference>
<dbReference type="NCBIfam" id="TIGR03590">
    <property type="entry name" value="PseG"/>
    <property type="match status" value="1"/>
</dbReference>
<protein>
    <submittedName>
        <fullName evidence="3">UDP-2,4-diacetamido-2,4, 6-trideoxy-beta-L-altropyranose hydrolase</fullName>
        <ecNumber evidence="3">3.6.1.57</ecNumber>
    </submittedName>
</protein>
<accession>A0A9X3L5P6</accession>
<name>A0A9X3L5P6_9BACI</name>
<keyword evidence="3" id="KW-0378">Hydrolase</keyword>
<gene>
    <name evidence="3" type="primary">pseG</name>
    <name evidence="3" type="ORF">M9R61_00405</name>
</gene>
<dbReference type="EC" id="3.6.1.57" evidence="3"/>
<dbReference type="SUPFAM" id="SSF53756">
    <property type="entry name" value="UDP-Glycosyltransferase/glycogen phosphorylase"/>
    <property type="match status" value="1"/>
</dbReference>
<dbReference type="GO" id="GO:0016787">
    <property type="term" value="F:hydrolase activity"/>
    <property type="evidence" value="ECO:0007669"/>
    <property type="project" value="UniProtKB-KW"/>
</dbReference>
<reference evidence="3" key="1">
    <citation type="submission" date="2022-05" db="EMBL/GenBank/DDBJ databases">
        <authorList>
            <person name="Colautti A."/>
            <person name="Iacumin L."/>
        </authorList>
    </citation>
    <scope>NUCLEOTIDE SEQUENCE</scope>
    <source>
        <strain evidence="3">DSM 30747</strain>
    </source>
</reference>
<dbReference type="Proteomes" id="UP001152172">
    <property type="component" value="Unassembled WGS sequence"/>
</dbReference>
<feature type="binding site" evidence="2">
    <location>
        <position position="139"/>
    </location>
    <ligand>
        <name>substrate</name>
    </ligand>
</feature>
<feature type="active site" description="Proton acceptor" evidence="1">
    <location>
        <position position="18"/>
    </location>
</feature>
<dbReference type="Gene3D" id="3.40.50.2000">
    <property type="entry name" value="Glycogen Phosphorylase B"/>
    <property type="match status" value="1"/>
</dbReference>
<evidence type="ECO:0000313" key="3">
    <source>
        <dbReference type="EMBL" id="MCZ8531800.1"/>
    </source>
</evidence>
<dbReference type="EMBL" id="JAMKBI010000001">
    <property type="protein sequence ID" value="MCZ8531800.1"/>
    <property type="molecule type" value="Genomic_DNA"/>
</dbReference>
<evidence type="ECO:0000256" key="1">
    <source>
        <dbReference type="PIRSR" id="PIRSR620023-1"/>
    </source>
</evidence>